<dbReference type="GO" id="GO:0006817">
    <property type="term" value="P:phosphate ion transport"/>
    <property type="evidence" value="ECO:0007669"/>
    <property type="project" value="TreeGrafter"/>
</dbReference>
<comment type="caution">
    <text evidence="9">The sequence shown here is derived from an EMBL/GenBank/DDBJ whole genome shotgun (WGS) entry which is preliminary data.</text>
</comment>
<evidence type="ECO:0000313" key="9">
    <source>
        <dbReference type="EMBL" id="ORZ39456.1"/>
    </source>
</evidence>
<feature type="region of interest" description="Disordered" evidence="6">
    <location>
        <begin position="199"/>
        <end position="279"/>
    </location>
</feature>
<dbReference type="PANTHER" id="PTHR10283:SF92">
    <property type="entry name" value="LOW-AFFINITY PHOSPHATE TRANSPORTER PHO91"/>
    <property type="match status" value="1"/>
</dbReference>
<sequence>MKFNAVLRLNANPDWAPHYLAYSNLKKLIYQVEKAQAAQHYGSTLTTADASAASLAIGPALSQSQVSDETAPLLTVTSPGGGTQPEQHLLLSPDAFIQALDADLDRIVAFYLKTEKALYEQVEKLRSDIHYAESAYLARTPGTSRAPSRSRTSSPDRVDNNDHENDNDEHEHALQQDIQSPRAHHAQVNVAIDTSPLLVPGGLSSATDIPPPVRTPTSPMRAGDPALAPVPLSESPIHHSAGAAGSLHLHHASSPDSPLAASSRRASAPSGLNAVAPSTPARSTFSVATSQYPTSIPGRIWMRRSMQPDHVRLGRLAIDTYVSLCDLREYIQLNHTGFAKILKKFAKVTGHASIRADYLARVGQAYPFAPETKQFVDEKIGLVERLYAHVMATSDVRAAVAELKANLRQHVAFERNTVWRDMVTRERQHQAIAVPKPEGEGGEWTLSVPGTAWTLTIPRPPNAAVSLVLGMALFAALLNYRIFETDEQQACFAILISASWLWATEALPLFVTALLIPLSVVLLRVLRDPVTLVRLDPHAATKFIFGAMFSPVIMLLLGGFSIAAALSKHFIAKIAAVSLLAKAGTKTVWVLLANMMVATFASMWISNVAAPVLCFSIIQPILRTLPPNSSFGPALILGIALASNIGGMASPISSPQNVVAIENMHPSPTWAEWFLIAIPMCILTNIITWVMLLVAYKPHVHTPEIVPLRHTDEKLSAKQWFIIGVTLLTIVLWCVESAIESWVGDMGIIALVPIVVFFGSGVLNKDDFNNFLWSVIMLAMGLCPRHVVWGVLFTFSALVLVVATFISHTVAALIVLPIVAEVGNQMADPHPRLLVMGAALMCSGAMGLPISGFPNMNAISQEDATGKPYLRTWDFVKVGVPASVGVWLAILTMGYGTMWYLAY</sequence>
<feature type="transmembrane region" description="Helical" evidence="7">
    <location>
        <begin position="832"/>
        <end position="850"/>
    </location>
</feature>
<dbReference type="GO" id="GO:0005886">
    <property type="term" value="C:plasma membrane"/>
    <property type="evidence" value="ECO:0007669"/>
    <property type="project" value="TreeGrafter"/>
</dbReference>
<feature type="transmembrane region" description="Helical" evidence="7">
    <location>
        <begin position="492"/>
        <end position="523"/>
    </location>
</feature>
<feature type="region of interest" description="Disordered" evidence="6">
    <location>
        <begin position="139"/>
        <end position="185"/>
    </location>
</feature>
<dbReference type="InterPro" id="IPR004680">
    <property type="entry name" value="Cit_transptr-like_dom"/>
</dbReference>
<dbReference type="PANTHER" id="PTHR10283">
    <property type="entry name" value="SOLUTE CARRIER FAMILY 13 MEMBER"/>
    <property type="match status" value="1"/>
</dbReference>
<feature type="transmembrane region" description="Helical" evidence="7">
    <location>
        <begin position="543"/>
        <end position="567"/>
    </location>
</feature>
<dbReference type="EMBL" id="MCFL01000005">
    <property type="protein sequence ID" value="ORZ39456.1"/>
    <property type="molecule type" value="Genomic_DNA"/>
</dbReference>
<dbReference type="CDD" id="cd01115">
    <property type="entry name" value="SLC13_permease"/>
    <property type="match status" value="1"/>
</dbReference>
<dbReference type="OrthoDB" id="10260443at2759"/>
<protein>
    <submittedName>
        <fullName evidence="9">SPX domain-domain-containing protein</fullName>
    </submittedName>
</protein>
<dbReference type="Pfam" id="PF03600">
    <property type="entry name" value="CitMHS"/>
    <property type="match status" value="1"/>
</dbReference>
<dbReference type="PROSITE" id="PS51382">
    <property type="entry name" value="SPX"/>
    <property type="match status" value="1"/>
</dbReference>
<feature type="compositionally biased region" description="Basic and acidic residues" evidence="6">
    <location>
        <begin position="154"/>
        <end position="174"/>
    </location>
</feature>
<evidence type="ECO:0000256" key="2">
    <source>
        <dbReference type="ARBA" id="ARBA00022448"/>
    </source>
</evidence>
<feature type="compositionally biased region" description="Low complexity" evidence="6">
    <location>
        <begin position="238"/>
        <end position="270"/>
    </location>
</feature>
<feature type="transmembrane region" description="Helical" evidence="7">
    <location>
        <begin position="798"/>
        <end position="820"/>
    </location>
</feature>
<gene>
    <name evidence="9" type="ORF">BCR44DRAFT_1426583</name>
</gene>
<feature type="transmembrane region" description="Helical" evidence="7">
    <location>
        <begin position="717"/>
        <end position="735"/>
    </location>
</feature>
<evidence type="ECO:0000256" key="3">
    <source>
        <dbReference type="ARBA" id="ARBA00022692"/>
    </source>
</evidence>
<feature type="transmembrane region" description="Helical" evidence="7">
    <location>
        <begin position="741"/>
        <end position="759"/>
    </location>
</feature>
<feature type="compositionally biased region" description="Low complexity" evidence="6">
    <location>
        <begin position="139"/>
        <end position="153"/>
    </location>
</feature>
<keyword evidence="10" id="KW-1185">Reference proteome</keyword>
<dbReference type="InterPro" id="IPR004331">
    <property type="entry name" value="SPX_dom"/>
</dbReference>
<proteinExistence type="predicted"/>
<dbReference type="GO" id="GO:0006797">
    <property type="term" value="P:polyphosphate metabolic process"/>
    <property type="evidence" value="ECO:0007669"/>
    <property type="project" value="TreeGrafter"/>
</dbReference>
<accession>A0A1Y2HXW9</accession>
<evidence type="ECO:0000313" key="10">
    <source>
        <dbReference type="Proteomes" id="UP000193411"/>
    </source>
</evidence>
<keyword evidence="5 7" id="KW-0472">Membrane</keyword>
<evidence type="ECO:0000259" key="8">
    <source>
        <dbReference type="PROSITE" id="PS51382"/>
    </source>
</evidence>
<evidence type="ECO:0000256" key="5">
    <source>
        <dbReference type="ARBA" id="ARBA00023136"/>
    </source>
</evidence>
<feature type="transmembrane region" description="Helical" evidence="7">
    <location>
        <begin position="771"/>
        <end position="792"/>
    </location>
</feature>
<keyword evidence="3 7" id="KW-0812">Transmembrane</keyword>
<keyword evidence="4 7" id="KW-1133">Transmembrane helix</keyword>
<evidence type="ECO:0000256" key="7">
    <source>
        <dbReference type="SAM" id="Phobius"/>
    </source>
</evidence>
<feature type="transmembrane region" description="Helical" evidence="7">
    <location>
        <begin position="604"/>
        <end position="622"/>
    </location>
</feature>
<name>A0A1Y2HXW9_9FUNG</name>
<comment type="subcellular location">
    <subcellularLocation>
        <location evidence="1">Membrane</location>
        <topology evidence="1">Multi-pass membrane protein</topology>
    </subcellularLocation>
</comment>
<dbReference type="STRING" id="765915.A0A1Y2HXW9"/>
<dbReference type="GO" id="GO:0005315">
    <property type="term" value="F:phosphate transmembrane transporter activity"/>
    <property type="evidence" value="ECO:0007669"/>
    <property type="project" value="TreeGrafter"/>
</dbReference>
<dbReference type="Pfam" id="PF03105">
    <property type="entry name" value="SPX"/>
    <property type="match status" value="2"/>
</dbReference>
<feature type="transmembrane region" description="Helical" evidence="7">
    <location>
        <begin position="634"/>
        <end position="653"/>
    </location>
</feature>
<organism evidence="9 10">
    <name type="scientific">Catenaria anguillulae PL171</name>
    <dbReference type="NCBI Taxonomy" id="765915"/>
    <lineage>
        <taxon>Eukaryota</taxon>
        <taxon>Fungi</taxon>
        <taxon>Fungi incertae sedis</taxon>
        <taxon>Blastocladiomycota</taxon>
        <taxon>Blastocladiomycetes</taxon>
        <taxon>Blastocladiales</taxon>
        <taxon>Catenariaceae</taxon>
        <taxon>Catenaria</taxon>
    </lineage>
</organism>
<dbReference type="AlphaFoldDB" id="A0A1Y2HXW9"/>
<reference evidence="9 10" key="1">
    <citation type="submission" date="2016-07" db="EMBL/GenBank/DDBJ databases">
        <title>Pervasive Adenine N6-methylation of Active Genes in Fungi.</title>
        <authorList>
            <consortium name="DOE Joint Genome Institute"/>
            <person name="Mondo S.J."/>
            <person name="Dannebaum R.O."/>
            <person name="Kuo R.C."/>
            <person name="Labutti K."/>
            <person name="Haridas S."/>
            <person name="Kuo A."/>
            <person name="Salamov A."/>
            <person name="Ahrendt S.R."/>
            <person name="Lipzen A."/>
            <person name="Sullivan W."/>
            <person name="Andreopoulos W.B."/>
            <person name="Clum A."/>
            <person name="Lindquist E."/>
            <person name="Daum C."/>
            <person name="Ramamoorthy G.K."/>
            <person name="Gryganskyi A."/>
            <person name="Culley D."/>
            <person name="Magnuson J.K."/>
            <person name="James T.Y."/>
            <person name="O'Malley M.A."/>
            <person name="Stajich J.E."/>
            <person name="Spatafora J.W."/>
            <person name="Visel A."/>
            <person name="Grigoriev I.V."/>
        </authorList>
    </citation>
    <scope>NUCLEOTIDE SEQUENCE [LARGE SCALE GENOMIC DNA]</scope>
    <source>
        <strain evidence="9 10">PL171</strain>
    </source>
</reference>
<feature type="domain" description="SPX" evidence="8">
    <location>
        <begin position="1"/>
        <end position="359"/>
    </location>
</feature>
<evidence type="ECO:0000256" key="4">
    <source>
        <dbReference type="ARBA" id="ARBA00022989"/>
    </source>
</evidence>
<feature type="transmembrane region" description="Helical" evidence="7">
    <location>
        <begin position="878"/>
        <end position="902"/>
    </location>
</feature>
<evidence type="ECO:0000256" key="1">
    <source>
        <dbReference type="ARBA" id="ARBA00004141"/>
    </source>
</evidence>
<feature type="transmembrane region" description="Helical" evidence="7">
    <location>
        <begin position="673"/>
        <end position="696"/>
    </location>
</feature>
<keyword evidence="2" id="KW-0813">Transport</keyword>
<evidence type="ECO:0000256" key="6">
    <source>
        <dbReference type="SAM" id="MobiDB-lite"/>
    </source>
</evidence>
<dbReference type="Proteomes" id="UP000193411">
    <property type="component" value="Unassembled WGS sequence"/>
</dbReference>